<name>A0A4R6KRY5_9ACTN</name>
<dbReference type="GO" id="GO:0000976">
    <property type="term" value="F:transcription cis-regulatory region binding"/>
    <property type="evidence" value="ECO:0007669"/>
    <property type="project" value="TreeGrafter"/>
</dbReference>
<dbReference type="Pfam" id="PF00356">
    <property type="entry name" value="LacI"/>
    <property type="match status" value="1"/>
</dbReference>
<dbReference type="CDD" id="cd01392">
    <property type="entry name" value="HTH_LacI"/>
    <property type="match status" value="1"/>
</dbReference>
<dbReference type="PROSITE" id="PS50932">
    <property type="entry name" value="HTH_LACI_2"/>
    <property type="match status" value="1"/>
</dbReference>
<reference evidence="5 6" key="1">
    <citation type="submission" date="2019-03" db="EMBL/GenBank/DDBJ databases">
        <title>Genomic Encyclopedia of Type Strains, Phase III (KMG-III): the genomes of soil and plant-associated and newly described type strains.</title>
        <authorList>
            <person name="Whitman W."/>
        </authorList>
    </citation>
    <scope>NUCLEOTIDE SEQUENCE [LARGE SCALE GENOMIC DNA]</scope>
    <source>
        <strain evidence="5 6">VKM Ac-2527</strain>
    </source>
</reference>
<dbReference type="Proteomes" id="UP000295388">
    <property type="component" value="Unassembled WGS sequence"/>
</dbReference>
<evidence type="ECO:0000313" key="5">
    <source>
        <dbReference type="EMBL" id="TDO54563.1"/>
    </source>
</evidence>
<dbReference type="PANTHER" id="PTHR30146">
    <property type="entry name" value="LACI-RELATED TRANSCRIPTIONAL REPRESSOR"/>
    <property type="match status" value="1"/>
</dbReference>
<keyword evidence="3" id="KW-0804">Transcription</keyword>
<evidence type="ECO:0000256" key="1">
    <source>
        <dbReference type="ARBA" id="ARBA00023015"/>
    </source>
</evidence>
<dbReference type="PANTHER" id="PTHR30146:SF138">
    <property type="entry name" value="TRANSCRIPTIONAL REGULATORY PROTEIN"/>
    <property type="match status" value="1"/>
</dbReference>
<dbReference type="EMBL" id="SNWQ01000001">
    <property type="protein sequence ID" value="TDO54563.1"/>
    <property type="molecule type" value="Genomic_DNA"/>
</dbReference>
<proteinExistence type="predicted"/>
<dbReference type="InterPro" id="IPR028082">
    <property type="entry name" value="Peripla_BP_I"/>
</dbReference>
<keyword evidence="2" id="KW-0238">DNA-binding</keyword>
<evidence type="ECO:0000256" key="2">
    <source>
        <dbReference type="ARBA" id="ARBA00023125"/>
    </source>
</evidence>
<evidence type="ECO:0000259" key="4">
    <source>
        <dbReference type="PROSITE" id="PS50932"/>
    </source>
</evidence>
<dbReference type="SUPFAM" id="SSF47413">
    <property type="entry name" value="lambda repressor-like DNA-binding domains"/>
    <property type="match status" value="1"/>
</dbReference>
<dbReference type="GO" id="GO:0003700">
    <property type="term" value="F:DNA-binding transcription factor activity"/>
    <property type="evidence" value="ECO:0007669"/>
    <property type="project" value="TreeGrafter"/>
</dbReference>
<dbReference type="Gene3D" id="3.40.50.2300">
    <property type="match status" value="2"/>
</dbReference>
<dbReference type="InterPro" id="IPR010982">
    <property type="entry name" value="Lambda_DNA-bd_dom_sf"/>
</dbReference>
<keyword evidence="6" id="KW-1185">Reference proteome</keyword>
<sequence>MKRFKGAVVKRYLTADGNVSMVMVRLSRMSGTGRRPTLKDIAADTGLSMAAVSYALRGLQGTPETRQRVREAAERLGYQADPVARALASGRSGSVGVLCASLEDLWQQRLAAALGRELLSPERNAWIIDSAGDADRQLELAQHLVDHRADAIVVIPIDPAAKGWAEIARQAPVIAVGDALPAAKAKSEVLFDNETGISTALRRLAEAGHQTVAVLSPSRRSVERPAEEIAQRVAVSLGLNVNLVPCPHDLAGATEVARAVLTGTPRPTGILALADSMAFGVYAACSELGIRVPDELSLLGYDDQPMSQLLTPPLSTFHWPLDELVTDVVARVTSAIDTNRRVRRTTVVPELIERGSVAAPPAKA</sequence>
<evidence type="ECO:0000256" key="3">
    <source>
        <dbReference type="ARBA" id="ARBA00023163"/>
    </source>
</evidence>
<accession>A0A4R6KRY5</accession>
<dbReference type="SUPFAM" id="SSF53822">
    <property type="entry name" value="Periplasmic binding protein-like I"/>
    <property type="match status" value="1"/>
</dbReference>
<keyword evidence="1" id="KW-0805">Transcription regulation</keyword>
<comment type="caution">
    <text evidence="5">The sequence shown here is derived from an EMBL/GenBank/DDBJ whole genome shotgun (WGS) entry which is preliminary data.</text>
</comment>
<dbReference type="InterPro" id="IPR046335">
    <property type="entry name" value="LacI/GalR-like_sensor"/>
</dbReference>
<protein>
    <submittedName>
        <fullName evidence="5">LacI family transcriptional regulator</fullName>
    </submittedName>
</protein>
<organism evidence="5 6">
    <name type="scientific">Kribbella caucasensis</name>
    <dbReference type="NCBI Taxonomy" id="2512215"/>
    <lineage>
        <taxon>Bacteria</taxon>
        <taxon>Bacillati</taxon>
        <taxon>Actinomycetota</taxon>
        <taxon>Actinomycetes</taxon>
        <taxon>Propionibacteriales</taxon>
        <taxon>Kribbellaceae</taxon>
        <taxon>Kribbella</taxon>
    </lineage>
</organism>
<dbReference type="Gene3D" id="1.10.260.40">
    <property type="entry name" value="lambda repressor-like DNA-binding domains"/>
    <property type="match status" value="1"/>
</dbReference>
<dbReference type="InterPro" id="IPR000843">
    <property type="entry name" value="HTH_LacI"/>
</dbReference>
<gene>
    <name evidence="5" type="ORF">EV643_101352</name>
</gene>
<feature type="domain" description="HTH lacI-type" evidence="4">
    <location>
        <begin position="36"/>
        <end position="89"/>
    </location>
</feature>
<dbReference type="Pfam" id="PF13377">
    <property type="entry name" value="Peripla_BP_3"/>
    <property type="match status" value="1"/>
</dbReference>
<dbReference type="SMART" id="SM00354">
    <property type="entry name" value="HTH_LACI"/>
    <property type="match status" value="1"/>
</dbReference>
<dbReference type="AlphaFoldDB" id="A0A4R6KRY5"/>
<evidence type="ECO:0000313" key="6">
    <source>
        <dbReference type="Proteomes" id="UP000295388"/>
    </source>
</evidence>